<dbReference type="SUPFAM" id="SSF48452">
    <property type="entry name" value="TPR-like"/>
    <property type="match status" value="1"/>
</dbReference>
<gene>
    <name evidence="1" type="ORF">SAMN04488087_1795</name>
</gene>
<dbReference type="OrthoDB" id="1521923at2"/>
<keyword evidence="2" id="KW-1185">Reference proteome</keyword>
<dbReference type="Gene3D" id="1.25.40.10">
    <property type="entry name" value="Tetratricopeptide repeat domain"/>
    <property type="match status" value="1"/>
</dbReference>
<protein>
    <submittedName>
        <fullName evidence="1">GWxTD domain-containing protein</fullName>
    </submittedName>
</protein>
<organism evidence="1 2">
    <name type="scientific">Rhodothermus profundi</name>
    <dbReference type="NCBI Taxonomy" id="633813"/>
    <lineage>
        <taxon>Bacteria</taxon>
        <taxon>Pseudomonadati</taxon>
        <taxon>Rhodothermota</taxon>
        <taxon>Rhodothermia</taxon>
        <taxon>Rhodothermales</taxon>
        <taxon>Rhodothermaceae</taxon>
        <taxon>Rhodothermus</taxon>
    </lineage>
</organism>
<evidence type="ECO:0000313" key="1">
    <source>
        <dbReference type="EMBL" id="SHK70880.1"/>
    </source>
</evidence>
<reference evidence="2" key="1">
    <citation type="submission" date="2016-11" db="EMBL/GenBank/DDBJ databases">
        <authorList>
            <person name="Varghese N."/>
            <person name="Submissions S."/>
        </authorList>
    </citation>
    <scope>NUCLEOTIDE SEQUENCE [LARGE SCALE GENOMIC DNA]</scope>
    <source>
        <strain evidence="2">DSM 22212</strain>
    </source>
</reference>
<sequence length="724" mass="83005">MWGLLLGLWLSAANPAVDSLEQWLQQGVALLPQHPAKAEVILQRVVQRDSGYVSPQHGAALYWLGQSRWIQRDTQAALALWERGLNLLARHGQVDVRMAEAYMRGVFIARDRTRYARGAQVYQQLLALLDQPLDDATYQLLEPHLTALSWILPPAMRARPAVAAVLTGQPASGAGSLLLAWWRSQDPLPATRRNERLEEHLERVGYALTHFVDPDKGFDDRARIYVRLGPPWRRVRLSVSSPWLRRKVFARMPTLMEIQFPRGEFWVYRHINGDAQYVFVSRDNQPYRLGTSFDLLPSWLLTGIGATTRGQEKARAAIRILAELYGQLATNHPLFGLRYQDLATYAVWLDELELAEETANWVRLRTQVTDLPDELDPETQRRLNMAEMMGVPIMGGVRYPGLGLADEQPHQFALRMIQEGKLEEEEAIMRREEQVPRVYSNLFEEVEPLPVSVRLARFLDPDGTTRTRLYWSASNKALQPGKQAQKRLKETGMVGADFLVTTTLAQRDEAYRTRTLHVRRQQVWQEDLYAEGIVDPVLLEARGDTGLYHLVLQISQFALDRTTQPPRPGPLLKITSIRFDSLHALNSDPATLEMSDLLPLWYDPSVSDTLPGLPYPFPRLNQEVPLALYFEIYHLTFGTNDRTRYEVSYEVRRRTDGGLLRRDRTVQTTSRTVYEGTSRTAREYIVLDLQEWKRVRSVEVVVRVRDLVSGQEVARTIRFEITTS</sequence>
<proteinExistence type="predicted"/>
<dbReference type="STRING" id="633813.SAMN04488087_1795"/>
<dbReference type="AlphaFoldDB" id="A0A1M6UNZ0"/>
<dbReference type="Proteomes" id="UP000185812">
    <property type="component" value="Unassembled WGS sequence"/>
</dbReference>
<dbReference type="RefSeq" id="WP_072715625.1">
    <property type="nucleotide sequence ID" value="NZ_FRAU01000005.1"/>
</dbReference>
<dbReference type="EMBL" id="FRAU01000005">
    <property type="protein sequence ID" value="SHK70880.1"/>
    <property type="molecule type" value="Genomic_DNA"/>
</dbReference>
<dbReference type="NCBIfam" id="TIGR04514">
    <property type="entry name" value="GWxTD_dom"/>
    <property type="match status" value="1"/>
</dbReference>
<accession>A0A1M6UNZ0</accession>
<name>A0A1M6UNZ0_9BACT</name>
<dbReference type="InterPro" id="IPR030959">
    <property type="entry name" value="GWxTD_dom"/>
</dbReference>
<evidence type="ECO:0000313" key="2">
    <source>
        <dbReference type="Proteomes" id="UP000185812"/>
    </source>
</evidence>
<dbReference type="InterPro" id="IPR011990">
    <property type="entry name" value="TPR-like_helical_dom_sf"/>
</dbReference>